<organism evidence="9 10">
    <name type="scientific">Plasmodium falciparum FCH/4</name>
    <dbReference type="NCBI Taxonomy" id="1036724"/>
    <lineage>
        <taxon>Eukaryota</taxon>
        <taxon>Sar</taxon>
        <taxon>Alveolata</taxon>
        <taxon>Apicomplexa</taxon>
        <taxon>Aconoidasida</taxon>
        <taxon>Haemosporida</taxon>
        <taxon>Plasmodiidae</taxon>
        <taxon>Plasmodium</taxon>
        <taxon>Plasmodium (Laverania)</taxon>
    </lineage>
</organism>
<feature type="compositionally biased region" description="Basic and acidic residues" evidence="2">
    <location>
        <begin position="1153"/>
        <end position="1170"/>
    </location>
</feature>
<feature type="compositionally biased region" description="Acidic residues" evidence="2">
    <location>
        <begin position="1624"/>
        <end position="1637"/>
    </location>
</feature>
<dbReference type="FunFam" id="1.20.58.830:FF:000001">
    <property type="entry name" value="Erythrocyte membrane protein 1, PfEMP1"/>
    <property type="match status" value="1"/>
</dbReference>
<feature type="region of interest" description="Disordered" evidence="2">
    <location>
        <begin position="806"/>
        <end position="891"/>
    </location>
</feature>
<evidence type="ECO:0000313" key="9">
    <source>
        <dbReference type="EMBL" id="ETW27892.1"/>
    </source>
</evidence>
<dbReference type="Pfam" id="PF21807">
    <property type="entry name" value="PfEMP1_CIDRalpha1_dom"/>
    <property type="match status" value="1"/>
</dbReference>
<evidence type="ECO:0000259" key="8">
    <source>
        <dbReference type="Pfam" id="PF22672"/>
    </source>
</evidence>
<dbReference type="InterPro" id="IPR041480">
    <property type="entry name" value="CIDR1_gamma"/>
</dbReference>
<feature type="domain" description="Duffy-binding-like" evidence="8">
    <location>
        <begin position="1215"/>
        <end position="1357"/>
    </location>
</feature>
<feature type="region of interest" description="Disordered" evidence="2">
    <location>
        <begin position="1140"/>
        <end position="1198"/>
    </location>
</feature>
<feature type="compositionally biased region" description="Basic and acidic residues" evidence="2">
    <location>
        <begin position="825"/>
        <end position="844"/>
    </location>
</feature>
<reference evidence="9 10" key="2">
    <citation type="submission" date="2013-02" db="EMBL/GenBank/DDBJ databases">
        <title>The Genome Sequence of Plasmodium falciparum FCH/4.</title>
        <authorList>
            <consortium name="The Broad Institute Genome Sequencing Platform"/>
            <consortium name="The Broad Institute Genome Sequencing Center for Infectious Disease"/>
            <person name="Neafsey D."/>
            <person name="Cheeseman I."/>
            <person name="Volkman S."/>
            <person name="Adams J."/>
            <person name="Walker B."/>
            <person name="Young S.K."/>
            <person name="Zeng Q."/>
            <person name="Gargeya S."/>
            <person name="Fitzgerald M."/>
            <person name="Haas B."/>
            <person name="Abouelleil A."/>
            <person name="Alvarado L."/>
            <person name="Arachchi H.M."/>
            <person name="Berlin A.M."/>
            <person name="Chapman S.B."/>
            <person name="Dewar J."/>
            <person name="Goldberg J."/>
            <person name="Griggs A."/>
            <person name="Gujja S."/>
            <person name="Hansen M."/>
            <person name="Howarth C."/>
            <person name="Imamovic A."/>
            <person name="Larimer J."/>
            <person name="McCowan C."/>
            <person name="Murphy C."/>
            <person name="Neiman D."/>
            <person name="Pearson M."/>
            <person name="Priest M."/>
            <person name="Roberts A."/>
            <person name="Saif S."/>
            <person name="Shea T."/>
            <person name="Sisk P."/>
            <person name="Sykes S."/>
            <person name="Wortman J."/>
            <person name="Nusbaum C."/>
            <person name="Birren B."/>
        </authorList>
    </citation>
    <scope>NUCLEOTIDE SEQUENCE [LARGE SCALE GENOMIC DNA]</scope>
    <source>
        <strain evidence="9 10">FCH/4</strain>
    </source>
</reference>
<name>A0A024VHE5_PLAFA</name>
<dbReference type="SUPFAM" id="SSF140924">
    <property type="entry name" value="Duffy binding domain-like"/>
    <property type="match status" value="4"/>
</dbReference>
<evidence type="ECO:0000313" key="10">
    <source>
        <dbReference type="Proteomes" id="UP000030656"/>
    </source>
</evidence>
<feature type="compositionally biased region" description="Polar residues" evidence="2">
    <location>
        <begin position="1599"/>
        <end position="1618"/>
    </location>
</feature>
<dbReference type="GO" id="GO:0046789">
    <property type="term" value="F:host cell surface receptor binding"/>
    <property type="evidence" value="ECO:0007669"/>
    <property type="project" value="InterPro"/>
</dbReference>
<feature type="coiled-coil region" evidence="1">
    <location>
        <begin position="1278"/>
        <end position="1312"/>
    </location>
</feature>
<evidence type="ECO:0000256" key="1">
    <source>
        <dbReference type="SAM" id="Coils"/>
    </source>
</evidence>
<feature type="domain" description="Duffy-antigen binding" evidence="4">
    <location>
        <begin position="120"/>
        <end position="316"/>
    </location>
</feature>
<evidence type="ECO:0000256" key="2">
    <source>
        <dbReference type="SAM" id="MobiDB-lite"/>
    </source>
</evidence>
<sequence length="1700" mass="193519">MAPGGSGGTQEDYIDETSAKHLLDSIGKKVHDEVKNGEAKTFKGELEGKLSQASILGESAGTDDPCNLESEYTKLINGSGGGVAARGHPCGNESVSEKRFSKERVAEYDEKKIGCSNSEGACAPFRRLHLCNKNFQKINNYSSNAKHNLLLDVCLAANHEGQSIKTHLKRYDAEYPSGSGHTTCTALARSFADIGDIIRGRDLYRRDSRTDKLEENLKVIFGNIYKELTSTSDKNGELQTRYNDESGNYYQLREDWWNANRHTVWKAITCSEDLNNSSYFHATCIDGQSGAQANKYCRCNDNQVPTYFDYVPQFLRWFEEWAEDFCRKKKKYVNIVKTYCRGKDKSGNERYCSRNGFDCEKTISRIGKVRMGKGCTDCFFACYPYENWIDNKKKEFLKQKEKYPIEIRKYTNEASLSRMRQKRAARGGSDHKGYEKIFYDKLQETEYKDVGEFLEKLNDEDICRKIDDEEGGIIHFEKVNSSSTNDTSGTNDKTKGTFYRSKYCQPCPDCGVRHKGKGEFEDKETTGKKCAGQILYKPKNPEEGTPINFLYSGDEEKEIAKNLKAFCDQTNGDTTNNGSNELYEEWKCYEFKHLDKVGEGEDDEDDVNEVRNAGGLCILKKEKKEVEETNSQKEPDEIQKTFHNFFYYWVAHMLKDSIHWRTKKIKSCINNTNESKACKNNNKCNRECDCFEKWVGQKKEKEWKPIKEHFGKQEGLDKEDNSSQLGFYLRMTADVVLQEVLKLEFSKENTEEDAENNVSAREIDLINKMLKEDEKEQEEDDGADNKNKNTIDKLLKHEEKEAEKCKKIQKDCENQKKQQPTGGRARSEEPPDSPPRADPKKGDSEGEDEEEEEEEEEEEGEDGAETTTEETVETTKEEGSGSPAPTTKEEGKAACEIVKTLFNDTSNFSDACGLKYGKNAPTSWKCIPSGNTSEPTGKSDGSICIPPRRRRLYVGGLTKWASDTVGNTGESQTQPQGQTPSQSEKLRTAFIESAAIETFFLWHKYKNDKQREKKEKEEAQGNVYKQTDDNDEAQKELQQTGEIPNDFLRQMFYTLGDYRDILFGKNDIVIGNTGSGASDKEMKAKEEKIKETIDKVFPNSVSTPPTPVTENSDEQRKSWWKQYAESIWNGMICALTYNTDSGDKGQTPTQDTQVKDKLWDENSKKPKETKYQYNSVKLDDTSGAKGPQSSASSENTPTHLSKFVLRPPYFRYLEEWGETFCRKQKHKLEIIRVDCRGKDGDKNCSGDGFDCDDESPNKDEIFEDFLCPTCARHCRSYRKWIERKKDEFIKQKEEYRKQKEQCKKESNNHDNEFCTKLETCSKAGDFLERLKNGPCTKNNNGGNNINFNNTDDTFKPATNCKPCSQFKVKCINGVCNGDGTKVTCPGGKISADDIPSLGNSTKILDMRVSDKDANGFEGGLNDSCKDAHIFKGFRKEEWKCRNVCGVDICTLEKTNNGQGKEHIIVKELLKRWLEYFFEDYNRIQKKLKTCRNNKGFKCIKACVDEWIKLKKEEWKKIKDTYLDKYTKENPEGNNLKTFLEDLIPRMDLVNDKGKITKLSKFDKSCGCSTSASSEKSKEDPIECLLNKLTEKIKTATCPNQTSSETLDQSDGTLQTPCQKSPAPVEDDEEQSLEETEENTVGNKAPAFCEIEEKKEDEEEKCEEATATPKKPAPPAPSGDSNTEQTPILKPEEEAPEPEDR</sequence>
<dbReference type="GO" id="GO:0016020">
    <property type="term" value="C:membrane"/>
    <property type="evidence" value="ECO:0007669"/>
    <property type="project" value="InterPro"/>
</dbReference>
<evidence type="ECO:0000259" key="6">
    <source>
        <dbReference type="Pfam" id="PF18562"/>
    </source>
</evidence>
<evidence type="ECO:0000259" key="7">
    <source>
        <dbReference type="Pfam" id="PF21807"/>
    </source>
</evidence>
<evidence type="ECO:0008006" key="11">
    <source>
        <dbReference type="Google" id="ProtNLM"/>
    </source>
</evidence>
<feature type="compositionally biased region" description="Low complexity" evidence="2">
    <location>
        <begin position="968"/>
        <end position="983"/>
    </location>
</feature>
<feature type="domain" description="Plasmodium falciparum erythrocyte membrane protein-1 N-terminal segment" evidence="5">
    <location>
        <begin position="18"/>
        <end position="54"/>
    </location>
</feature>
<gene>
    <name evidence="9" type="ORF">PFFCH_04688</name>
</gene>
<feature type="domain" description="Duffy-binding-like" evidence="8">
    <location>
        <begin position="320"/>
        <end position="480"/>
    </location>
</feature>
<feature type="domain" description="Duffy-binding-like" evidence="3">
    <location>
        <begin position="1468"/>
        <end position="1601"/>
    </location>
</feature>
<dbReference type="InterPro" id="IPR054595">
    <property type="entry name" value="DBL_C"/>
</dbReference>
<dbReference type="Proteomes" id="UP000030656">
    <property type="component" value="Unassembled WGS sequence"/>
</dbReference>
<accession>A0A024VHE5</accession>
<feature type="compositionally biased region" description="Polar residues" evidence="2">
    <location>
        <begin position="1140"/>
        <end position="1152"/>
    </location>
</feature>
<keyword evidence="1" id="KW-0175">Coiled coil</keyword>
<dbReference type="FunFam" id="1.20.58.1930:FF:000001">
    <property type="entry name" value="Erythrocyte membrane protein 1, PfEMP1"/>
    <property type="match status" value="1"/>
</dbReference>
<dbReference type="FunFam" id="1.20.58.830:FF:000004">
    <property type="entry name" value="Erythrocyte membrane protein 1, PfEMP1"/>
    <property type="match status" value="1"/>
</dbReference>
<dbReference type="InterPro" id="IPR008602">
    <property type="entry name" value="Duffy-antigen-binding"/>
</dbReference>
<feature type="compositionally biased region" description="Basic and acidic residues" evidence="2">
    <location>
        <begin position="806"/>
        <end position="816"/>
    </location>
</feature>
<dbReference type="InterPro" id="IPR004258">
    <property type="entry name" value="DBL"/>
</dbReference>
<proteinExistence type="predicted"/>
<feature type="region of interest" description="Disordered" evidence="2">
    <location>
        <begin position="1599"/>
        <end position="1700"/>
    </location>
</feature>
<feature type="region of interest" description="Disordered" evidence="2">
    <location>
        <begin position="963"/>
        <end position="984"/>
    </location>
</feature>
<dbReference type="InterPro" id="IPR029210">
    <property type="entry name" value="PfEMP1_NTS"/>
</dbReference>
<dbReference type="Gene3D" id="1.20.1310.20">
    <property type="entry name" value="Duffy-antigen binding domain"/>
    <property type="match status" value="2"/>
</dbReference>
<dbReference type="InterPro" id="IPR049158">
    <property type="entry name" value="PfEMP1_CIDRalpha1_dom"/>
</dbReference>
<evidence type="ECO:0000259" key="3">
    <source>
        <dbReference type="Pfam" id="PF03011"/>
    </source>
</evidence>
<reference evidence="9 10" key="1">
    <citation type="submission" date="2013-02" db="EMBL/GenBank/DDBJ databases">
        <title>The Genome Annotation of Plasmodium falciparum FCH/4.</title>
        <authorList>
            <consortium name="The Broad Institute Genome Sequencing Platform"/>
            <consortium name="The Broad Institute Genome Sequencing Center for Infectious Disease"/>
            <person name="Neafsey D."/>
            <person name="Hoffman S."/>
            <person name="Volkman S."/>
            <person name="Rosenthal P."/>
            <person name="Walker B."/>
            <person name="Young S.K."/>
            <person name="Zeng Q."/>
            <person name="Gargeya S."/>
            <person name="Fitzgerald M."/>
            <person name="Haas B."/>
            <person name="Abouelleil A."/>
            <person name="Allen A.W."/>
            <person name="Alvarado L."/>
            <person name="Arachchi H.M."/>
            <person name="Berlin A.M."/>
            <person name="Chapman S.B."/>
            <person name="Gainer-Dewar J."/>
            <person name="Goldberg J."/>
            <person name="Griggs A."/>
            <person name="Gujja S."/>
            <person name="Hansen M."/>
            <person name="Howarth C."/>
            <person name="Imamovic A."/>
            <person name="Ireland A."/>
            <person name="Larimer J."/>
            <person name="McCowan C."/>
            <person name="Murphy C."/>
            <person name="Pearson M."/>
            <person name="Poon T.W."/>
            <person name="Priest M."/>
            <person name="Roberts A."/>
            <person name="Saif S."/>
            <person name="Shea T."/>
            <person name="Sisk P."/>
            <person name="Sykes S."/>
            <person name="Wortman J."/>
            <person name="Nusbaum C."/>
            <person name="Birren B."/>
        </authorList>
    </citation>
    <scope>NUCLEOTIDE SEQUENCE [LARGE SCALE GENOMIC DNA]</scope>
    <source>
        <strain evidence="9 10">FCH/4</strain>
    </source>
</reference>
<dbReference type="Pfam" id="PF18562">
    <property type="entry name" value="CIDR1_gamma"/>
    <property type="match status" value="1"/>
</dbReference>
<dbReference type="Gene3D" id="1.20.58.830">
    <property type="match status" value="3"/>
</dbReference>
<dbReference type="FunFam" id="1.20.1310.20:FF:000001">
    <property type="entry name" value="Erythrocyte membrane protein 1, PfEMP1"/>
    <property type="match status" value="1"/>
</dbReference>
<protein>
    <recommendedName>
        <fullName evidence="11">Erythrocyte membrane protein 1</fullName>
    </recommendedName>
</protein>
<feature type="compositionally biased region" description="Polar residues" evidence="2">
    <location>
        <begin position="1187"/>
        <end position="1198"/>
    </location>
</feature>
<dbReference type="Pfam" id="PF15447">
    <property type="entry name" value="NTS"/>
    <property type="match status" value="1"/>
</dbReference>
<dbReference type="InterPro" id="IPR042202">
    <property type="entry name" value="Duffy-ag-bd_sf"/>
</dbReference>
<dbReference type="Pfam" id="PF03011">
    <property type="entry name" value="PFEMP"/>
    <property type="match status" value="2"/>
</dbReference>
<dbReference type="FunFam" id="1.20.58.830:FF:000003">
    <property type="entry name" value="Erythrocyte membrane protein 1, PfEMP1"/>
    <property type="match status" value="1"/>
</dbReference>
<dbReference type="Pfam" id="PF05424">
    <property type="entry name" value="Duffy_binding"/>
    <property type="match status" value="2"/>
</dbReference>
<dbReference type="Pfam" id="PF22672">
    <property type="entry name" value="DBL_C"/>
    <property type="match status" value="2"/>
</dbReference>
<feature type="domain" description="PfEMP1 CIDRalpha1" evidence="7">
    <location>
        <begin position="545"/>
        <end position="589"/>
    </location>
</feature>
<feature type="domain" description="Cysteine-rich interdomain region 1 gamma" evidence="6">
    <location>
        <begin position="1404"/>
        <end position="1453"/>
    </location>
</feature>
<feature type="domain" description="Duffy-binding-like" evidence="3">
    <location>
        <begin position="645"/>
        <end position="811"/>
    </location>
</feature>
<feature type="domain" description="Duffy-antigen binding" evidence="4">
    <location>
        <begin position="943"/>
        <end position="1145"/>
    </location>
</feature>
<evidence type="ECO:0000259" key="4">
    <source>
        <dbReference type="Pfam" id="PF05424"/>
    </source>
</evidence>
<feature type="compositionally biased region" description="Acidic residues" evidence="2">
    <location>
        <begin position="845"/>
        <end position="872"/>
    </location>
</feature>
<dbReference type="Gene3D" id="1.20.58.1930">
    <property type="match status" value="1"/>
</dbReference>
<evidence type="ECO:0000259" key="5">
    <source>
        <dbReference type="Pfam" id="PF15447"/>
    </source>
</evidence>
<dbReference type="EMBL" id="KI928043">
    <property type="protein sequence ID" value="ETW27892.1"/>
    <property type="molecule type" value="Genomic_DNA"/>
</dbReference>